<keyword evidence="5 7" id="KW-1133">Transmembrane helix</keyword>
<dbReference type="EMBL" id="ML213595">
    <property type="protein sequence ID" value="TFK40984.1"/>
    <property type="molecule type" value="Genomic_DNA"/>
</dbReference>
<dbReference type="PANTHER" id="PTHR40021:SF1">
    <property type="entry name" value="DEFECT AT LOW TEMPERATURE PROTEIN 1"/>
    <property type="match status" value="1"/>
</dbReference>
<dbReference type="STRING" id="68775.A0A5C3M6A8"/>
<feature type="transmembrane region" description="Helical" evidence="7">
    <location>
        <begin position="12"/>
        <end position="38"/>
    </location>
</feature>
<evidence type="ECO:0000256" key="1">
    <source>
        <dbReference type="ARBA" id="ARBA00002489"/>
    </source>
</evidence>
<evidence type="ECO:0000256" key="2">
    <source>
        <dbReference type="ARBA" id="ARBA00005550"/>
    </source>
</evidence>
<evidence type="ECO:0000256" key="6">
    <source>
        <dbReference type="ARBA" id="ARBA00023136"/>
    </source>
</evidence>
<dbReference type="InterPro" id="IPR038869">
    <property type="entry name" value="DLT1"/>
</dbReference>
<evidence type="ECO:0000256" key="7">
    <source>
        <dbReference type="RuleBase" id="RU367100"/>
    </source>
</evidence>
<keyword evidence="9" id="KW-1185">Reference proteome</keyword>
<dbReference type="Proteomes" id="UP000308652">
    <property type="component" value="Unassembled WGS sequence"/>
</dbReference>
<evidence type="ECO:0000256" key="3">
    <source>
        <dbReference type="ARBA" id="ARBA00021353"/>
    </source>
</evidence>
<gene>
    <name evidence="7" type="primary">DLT1</name>
    <name evidence="8" type="ORF">BDQ12DRAFT_417463</name>
</gene>
<proteinExistence type="inferred from homology"/>
<dbReference type="OrthoDB" id="337038at2759"/>
<name>A0A5C3M6A8_9AGAR</name>
<evidence type="ECO:0000313" key="8">
    <source>
        <dbReference type="EMBL" id="TFK40984.1"/>
    </source>
</evidence>
<dbReference type="PROSITE" id="PS51257">
    <property type="entry name" value="PROKAR_LIPOPROTEIN"/>
    <property type="match status" value="1"/>
</dbReference>
<accession>A0A5C3M6A8</accession>
<reference evidence="8 9" key="1">
    <citation type="journal article" date="2019" name="Nat. Ecol. Evol.">
        <title>Megaphylogeny resolves global patterns of mushroom evolution.</title>
        <authorList>
            <person name="Varga T."/>
            <person name="Krizsan K."/>
            <person name="Foldi C."/>
            <person name="Dima B."/>
            <person name="Sanchez-Garcia M."/>
            <person name="Sanchez-Ramirez S."/>
            <person name="Szollosi G.J."/>
            <person name="Szarkandi J.G."/>
            <person name="Papp V."/>
            <person name="Albert L."/>
            <person name="Andreopoulos W."/>
            <person name="Angelini C."/>
            <person name="Antonin V."/>
            <person name="Barry K.W."/>
            <person name="Bougher N.L."/>
            <person name="Buchanan P."/>
            <person name="Buyck B."/>
            <person name="Bense V."/>
            <person name="Catcheside P."/>
            <person name="Chovatia M."/>
            <person name="Cooper J."/>
            <person name="Damon W."/>
            <person name="Desjardin D."/>
            <person name="Finy P."/>
            <person name="Geml J."/>
            <person name="Haridas S."/>
            <person name="Hughes K."/>
            <person name="Justo A."/>
            <person name="Karasinski D."/>
            <person name="Kautmanova I."/>
            <person name="Kiss B."/>
            <person name="Kocsube S."/>
            <person name="Kotiranta H."/>
            <person name="LaButti K.M."/>
            <person name="Lechner B.E."/>
            <person name="Liimatainen K."/>
            <person name="Lipzen A."/>
            <person name="Lukacs Z."/>
            <person name="Mihaltcheva S."/>
            <person name="Morgado L.N."/>
            <person name="Niskanen T."/>
            <person name="Noordeloos M.E."/>
            <person name="Ohm R.A."/>
            <person name="Ortiz-Santana B."/>
            <person name="Ovrebo C."/>
            <person name="Racz N."/>
            <person name="Riley R."/>
            <person name="Savchenko A."/>
            <person name="Shiryaev A."/>
            <person name="Soop K."/>
            <person name="Spirin V."/>
            <person name="Szebenyi C."/>
            <person name="Tomsovsky M."/>
            <person name="Tulloss R.E."/>
            <person name="Uehling J."/>
            <person name="Grigoriev I.V."/>
            <person name="Vagvolgyi C."/>
            <person name="Papp T."/>
            <person name="Martin F.M."/>
            <person name="Miettinen O."/>
            <person name="Hibbett D.S."/>
            <person name="Nagy L.G."/>
        </authorList>
    </citation>
    <scope>NUCLEOTIDE SEQUENCE [LARGE SCALE GENOMIC DNA]</scope>
    <source>
        <strain evidence="8 9">CBS 166.37</strain>
    </source>
</reference>
<comment type="function">
    <text evidence="1 7">Required for growth under high-pressure and low-temperature conditions.</text>
</comment>
<dbReference type="AlphaFoldDB" id="A0A5C3M6A8"/>
<evidence type="ECO:0000256" key="4">
    <source>
        <dbReference type="ARBA" id="ARBA00022692"/>
    </source>
</evidence>
<keyword evidence="6 7" id="KW-0472">Membrane</keyword>
<sequence>MPVSRIVRTTSEISYGLLILVTVVATGLSCAALLSQAVRTSSNRSWKNNFNALVIGASYIIVLIASLMFCIKRRVAVRLKLQRISKVYQTIGRDDLPESVHKYITQEYIRACLVSYESLPKDIVHEGWGRPGTKYSGLRFRRVLLDTIPNIDALAHIIIPLHPKLKPHVRMLHHFRFIIPLLPKDEDGMSPVHYYDSAIQLARNSGKELTEEEFEMGMKAAGDIEKSLNDCRLEMLEDSTTQLNDTSSTE</sequence>
<dbReference type="GO" id="GO:0016020">
    <property type="term" value="C:membrane"/>
    <property type="evidence" value="ECO:0007669"/>
    <property type="project" value="UniProtKB-SubCell"/>
</dbReference>
<evidence type="ECO:0000256" key="5">
    <source>
        <dbReference type="ARBA" id="ARBA00022989"/>
    </source>
</evidence>
<organism evidence="8 9">
    <name type="scientific">Crucibulum laeve</name>
    <dbReference type="NCBI Taxonomy" id="68775"/>
    <lineage>
        <taxon>Eukaryota</taxon>
        <taxon>Fungi</taxon>
        <taxon>Dikarya</taxon>
        <taxon>Basidiomycota</taxon>
        <taxon>Agaricomycotina</taxon>
        <taxon>Agaricomycetes</taxon>
        <taxon>Agaricomycetidae</taxon>
        <taxon>Agaricales</taxon>
        <taxon>Agaricineae</taxon>
        <taxon>Nidulariaceae</taxon>
        <taxon>Crucibulum</taxon>
    </lineage>
</organism>
<dbReference type="PANTHER" id="PTHR40021">
    <property type="entry name" value="DEFECT AT LOW TEMPERATURE PROTEIN 1"/>
    <property type="match status" value="1"/>
</dbReference>
<comment type="subcellular location">
    <subcellularLocation>
        <location evidence="7">Membrane</location>
        <topology evidence="7">Multi-pass membrane protein</topology>
    </subcellularLocation>
</comment>
<feature type="transmembrane region" description="Helical" evidence="7">
    <location>
        <begin position="50"/>
        <end position="71"/>
    </location>
</feature>
<protein>
    <recommendedName>
        <fullName evidence="3 7">Defect at low temperature protein 1</fullName>
    </recommendedName>
</protein>
<keyword evidence="4 7" id="KW-0812">Transmembrane</keyword>
<comment type="similarity">
    <text evidence="2 7">Belongs to the DLT1 family.</text>
</comment>
<evidence type="ECO:0000313" key="9">
    <source>
        <dbReference type="Proteomes" id="UP000308652"/>
    </source>
</evidence>